<evidence type="ECO:0000256" key="9">
    <source>
        <dbReference type="ARBA" id="ARBA00022989"/>
    </source>
</evidence>
<dbReference type="AlphaFoldDB" id="K2KCN9"/>
<dbReference type="GO" id="GO:0016020">
    <property type="term" value="C:membrane"/>
    <property type="evidence" value="ECO:0007669"/>
    <property type="project" value="InterPro"/>
</dbReference>
<comment type="similarity">
    <text evidence="3 15">Belongs to the CDP-alcohol phosphatidyltransferase class-I family.</text>
</comment>
<keyword evidence="13" id="KW-1208">Phospholipid metabolism</keyword>
<evidence type="ECO:0000256" key="3">
    <source>
        <dbReference type="ARBA" id="ARBA00010441"/>
    </source>
</evidence>
<dbReference type="PROSITE" id="PS00379">
    <property type="entry name" value="CDP_ALCOHOL_P_TRANSF"/>
    <property type="match status" value="1"/>
</dbReference>
<dbReference type="Pfam" id="PF01066">
    <property type="entry name" value="CDP-OH_P_transf"/>
    <property type="match status" value="1"/>
</dbReference>
<dbReference type="STRING" id="740709.A10D4_12131"/>
<dbReference type="PATRIC" id="fig|740709.3.peg.2451"/>
<reference evidence="17 18" key="1">
    <citation type="journal article" date="2012" name="J. Bacteriol.">
        <title>Genome Sequence of Idiomarina xiamenensis Type Strain 10-D-4.</title>
        <authorList>
            <person name="Lai Q."/>
            <person name="Wang L."/>
            <person name="Wang W."/>
            <person name="Shao Z."/>
        </authorList>
    </citation>
    <scope>NUCLEOTIDE SEQUENCE [LARGE SCALE GENOMIC DNA]</scope>
    <source>
        <strain evidence="17 18">10-D-4</strain>
    </source>
</reference>
<evidence type="ECO:0000256" key="11">
    <source>
        <dbReference type="ARBA" id="ARBA00023136"/>
    </source>
</evidence>
<feature type="compositionally biased region" description="Polar residues" evidence="16">
    <location>
        <begin position="287"/>
        <end position="304"/>
    </location>
</feature>
<comment type="caution">
    <text evidence="17">The sequence shown here is derived from an EMBL/GenBank/DDBJ whole genome shotgun (WGS) entry which is preliminary data.</text>
</comment>
<evidence type="ECO:0000256" key="4">
    <source>
        <dbReference type="ARBA" id="ARBA00013174"/>
    </source>
</evidence>
<evidence type="ECO:0000256" key="13">
    <source>
        <dbReference type="ARBA" id="ARBA00023264"/>
    </source>
</evidence>
<keyword evidence="10" id="KW-0443">Lipid metabolism</keyword>
<dbReference type="RefSeq" id="WP_008489823.1">
    <property type="nucleotide sequence ID" value="NZ_AMRG01000018.1"/>
</dbReference>
<keyword evidence="9" id="KW-1133">Transmembrane helix</keyword>
<dbReference type="InterPro" id="IPR050324">
    <property type="entry name" value="CDP-alcohol_PTase-I"/>
</dbReference>
<protein>
    <recommendedName>
        <fullName evidence="5">CDP-diacylglycerol--serine O-phosphatidyltransferase</fullName>
        <ecNumber evidence="4">2.7.8.8</ecNumber>
    </recommendedName>
    <alternativeName>
        <fullName evidence="14">Phosphatidylserine synthase</fullName>
    </alternativeName>
</protein>
<dbReference type="InterPro" id="IPR043130">
    <property type="entry name" value="CDP-OH_PTrfase_TM_dom"/>
</dbReference>
<keyword evidence="7 15" id="KW-0808">Transferase</keyword>
<name>K2KCN9_9GAMM</name>
<dbReference type="EMBL" id="AMRG01000018">
    <property type="protein sequence ID" value="EKE80529.1"/>
    <property type="molecule type" value="Genomic_DNA"/>
</dbReference>
<dbReference type="EC" id="2.7.8.8" evidence="4"/>
<keyword evidence="6" id="KW-0444">Lipid biosynthesis</keyword>
<dbReference type="PANTHER" id="PTHR14269:SF61">
    <property type="entry name" value="CDP-DIACYLGLYCEROL--SERINE O-PHOSPHATIDYLTRANSFERASE"/>
    <property type="match status" value="1"/>
</dbReference>
<keyword evidence="18" id="KW-1185">Reference proteome</keyword>
<evidence type="ECO:0000256" key="15">
    <source>
        <dbReference type="RuleBase" id="RU003750"/>
    </source>
</evidence>
<dbReference type="Proteomes" id="UP000014115">
    <property type="component" value="Unassembled WGS sequence"/>
</dbReference>
<dbReference type="InterPro" id="IPR048254">
    <property type="entry name" value="CDP_ALCOHOL_P_TRANSF_CS"/>
</dbReference>
<evidence type="ECO:0000256" key="5">
    <source>
        <dbReference type="ARBA" id="ARBA00017171"/>
    </source>
</evidence>
<evidence type="ECO:0000256" key="6">
    <source>
        <dbReference type="ARBA" id="ARBA00022516"/>
    </source>
</evidence>
<evidence type="ECO:0000256" key="12">
    <source>
        <dbReference type="ARBA" id="ARBA00023209"/>
    </source>
</evidence>
<dbReference type="eggNOG" id="COG1183">
    <property type="taxonomic scope" value="Bacteria"/>
</dbReference>
<evidence type="ECO:0000256" key="7">
    <source>
        <dbReference type="ARBA" id="ARBA00022679"/>
    </source>
</evidence>
<evidence type="ECO:0000256" key="16">
    <source>
        <dbReference type="SAM" id="MobiDB-lite"/>
    </source>
</evidence>
<evidence type="ECO:0000256" key="14">
    <source>
        <dbReference type="ARBA" id="ARBA00032361"/>
    </source>
</evidence>
<dbReference type="Gene3D" id="1.20.120.1760">
    <property type="match status" value="1"/>
</dbReference>
<evidence type="ECO:0000256" key="10">
    <source>
        <dbReference type="ARBA" id="ARBA00023098"/>
    </source>
</evidence>
<dbReference type="OrthoDB" id="9777147at2"/>
<feature type="compositionally biased region" description="Basic and acidic residues" evidence="16">
    <location>
        <begin position="305"/>
        <end position="314"/>
    </location>
</feature>
<keyword evidence="8" id="KW-0812">Transmembrane</keyword>
<organism evidence="17 18">
    <name type="scientific">Idiomarina xiamenensis 10-D-4</name>
    <dbReference type="NCBI Taxonomy" id="740709"/>
    <lineage>
        <taxon>Bacteria</taxon>
        <taxon>Pseudomonadati</taxon>
        <taxon>Pseudomonadota</taxon>
        <taxon>Gammaproteobacteria</taxon>
        <taxon>Alteromonadales</taxon>
        <taxon>Idiomarinaceae</taxon>
        <taxon>Idiomarina</taxon>
    </lineage>
</organism>
<accession>K2KCN9</accession>
<dbReference type="NCBIfam" id="TIGR00473">
    <property type="entry name" value="pssA"/>
    <property type="match status" value="1"/>
</dbReference>
<keyword evidence="12" id="KW-0594">Phospholipid biosynthesis</keyword>
<dbReference type="InterPro" id="IPR004533">
    <property type="entry name" value="CDP-diaglyc--ser_O-PTrfase"/>
</dbReference>
<comment type="catalytic activity">
    <reaction evidence="1">
        <text>a CDP-1,2-diacyl-sn-glycerol + L-serine = a 1,2-diacyl-sn-glycero-3-phospho-L-serine + CMP + H(+)</text>
        <dbReference type="Rhea" id="RHEA:16913"/>
        <dbReference type="ChEBI" id="CHEBI:15378"/>
        <dbReference type="ChEBI" id="CHEBI:33384"/>
        <dbReference type="ChEBI" id="CHEBI:57262"/>
        <dbReference type="ChEBI" id="CHEBI:58332"/>
        <dbReference type="ChEBI" id="CHEBI:60377"/>
        <dbReference type="EC" id="2.7.8.8"/>
    </reaction>
</comment>
<feature type="region of interest" description="Disordered" evidence="16">
    <location>
        <begin position="263"/>
        <end position="314"/>
    </location>
</feature>
<evidence type="ECO:0000313" key="18">
    <source>
        <dbReference type="Proteomes" id="UP000014115"/>
    </source>
</evidence>
<gene>
    <name evidence="17" type="ORF">A10D4_12131</name>
</gene>
<dbReference type="GO" id="GO:0008654">
    <property type="term" value="P:phospholipid biosynthetic process"/>
    <property type="evidence" value="ECO:0007669"/>
    <property type="project" value="UniProtKB-KW"/>
</dbReference>
<keyword evidence="11" id="KW-0472">Membrane</keyword>
<dbReference type="GO" id="GO:0003882">
    <property type="term" value="F:CDP-diacylglycerol-serine O-phosphatidyltransferase activity"/>
    <property type="evidence" value="ECO:0007669"/>
    <property type="project" value="UniProtKB-EC"/>
</dbReference>
<dbReference type="InterPro" id="IPR000462">
    <property type="entry name" value="CDP-OH_P_trans"/>
</dbReference>
<comment type="subcellular location">
    <subcellularLocation>
        <location evidence="2">Endomembrane system</location>
        <topology evidence="2">Multi-pass membrane protein</topology>
    </subcellularLocation>
</comment>
<dbReference type="GO" id="GO:0012505">
    <property type="term" value="C:endomembrane system"/>
    <property type="evidence" value="ECO:0007669"/>
    <property type="project" value="UniProtKB-SubCell"/>
</dbReference>
<feature type="compositionally biased region" description="Low complexity" evidence="16">
    <location>
        <begin position="267"/>
        <end position="277"/>
    </location>
</feature>
<evidence type="ECO:0000256" key="1">
    <source>
        <dbReference type="ARBA" id="ARBA00000287"/>
    </source>
</evidence>
<evidence type="ECO:0000313" key="17">
    <source>
        <dbReference type="EMBL" id="EKE80529.1"/>
    </source>
</evidence>
<evidence type="ECO:0000256" key="8">
    <source>
        <dbReference type="ARBA" id="ARBA00022692"/>
    </source>
</evidence>
<sequence length="314" mass="33716">MANDTDKGANANAKRRGIYLLPNLLTTAGLFSGFYAIVASMNDRYAEAAVAIFIAMIFDGLDGRVARITNTESDFGAEYDSMADIVSFGMAPALVVYNWGLSGLGNLGWLASFIFVAGGALRLARFNTNLGVADKRFFQGLAIPSAAAIVGGMVWVGSKYGVTPVADGEAGFVSYMAALITICAGLLMVSNFRYHSFKDIDWRGKVSFLVILAIVLAFVVVATEPSLVLFSIFFLYALSGPILTIKSVNKLELKHVLGDTDDDDADFAPARADQQQDSSKSEHETTQHQTAAEKSSAENTNSDIASDKQESRKE</sequence>
<proteinExistence type="inferred from homology"/>
<dbReference type="PANTHER" id="PTHR14269">
    <property type="entry name" value="CDP-DIACYLGLYCEROL--GLYCEROL-3-PHOSPHATE 3-PHOSPHATIDYLTRANSFERASE-RELATED"/>
    <property type="match status" value="1"/>
</dbReference>
<evidence type="ECO:0000256" key="2">
    <source>
        <dbReference type="ARBA" id="ARBA00004127"/>
    </source>
</evidence>